<name>A0AAV2ZZ52_PYXAD</name>
<gene>
    <name evidence="1" type="ORF">GDO54_013184</name>
</gene>
<organism evidence="1 2">
    <name type="scientific">Pyxicephalus adspersus</name>
    <name type="common">African bullfrog</name>
    <dbReference type="NCBI Taxonomy" id="30357"/>
    <lineage>
        <taxon>Eukaryota</taxon>
        <taxon>Metazoa</taxon>
        <taxon>Chordata</taxon>
        <taxon>Craniata</taxon>
        <taxon>Vertebrata</taxon>
        <taxon>Euteleostomi</taxon>
        <taxon>Amphibia</taxon>
        <taxon>Batrachia</taxon>
        <taxon>Anura</taxon>
        <taxon>Neobatrachia</taxon>
        <taxon>Ranoidea</taxon>
        <taxon>Pyxicephalidae</taxon>
        <taxon>Pyxicephalinae</taxon>
        <taxon>Pyxicephalus</taxon>
    </lineage>
</organism>
<evidence type="ECO:0000313" key="1">
    <source>
        <dbReference type="EMBL" id="DBA22121.1"/>
    </source>
</evidence>
<reference evidence="1" key="1">
    <citation type="thesis" date="2020" institute="ProQuest LLC" country="789 East Eisenhower Parkway, Ann Arbor, MI, USA">
        <title>Comparative Genomics and Chromosome Evolution.</title>
        <authorList>
            <person name="Mudd A.B."/>
        </authorList>
    </citation>
    <scope>NUCLEOTIDE SEQUENCE</scope>
    <source>
        <strain evidence="1">1538</strain>
        <tissue evidence="1">Blood</tissue>
    </source>
</reference>
<dbReference type="Proteomes" id="UP001181693">
    <property type="component" value="Unassembled WGS sequence"/>
</dbReference>
<dbReference type="AlphaFoldDB" id="A0AAV2ZZ52"/>
<evidence type="ECO:0000313" key="2">
    <source>
        <dbReference type="Proteomes" id="UP001181693"/>
    </source>
</evidence>
<keyword evidence="2" id="KW-1185">Reference proteome</keyword>
<sequence>MSRWFDYKQLLSFNTTKAFINDAFAGEIPNSFGYLNSSEVWCLAQCCLTEGKRNGSSELCKLQLELFWSSYRTSSHCQWHPKWQESKGTLTNYLMLGGLTFKSSQL</sequence>
<comment type="caution">
    <text evidence="1">The sequence shown here is derived from an EMBL/GenBank/DDBJ whole genome shotgun (WGS) entry which is preliminary data.</text>
</comment>
<accession>A0AAV2ZZ52</accession>
<dbReference type="EMBL" id="DYDO01000006">
    <property type="protein sequence ID" value="DBA22121.1"/>
    <property type="molecule type" value="Genomic_DNA"/>
</dbReference>
<proteinExistence type="predicted"/>
<protein>
    <submittedName>
        <fullName evidence="1">Uncharacterized protein</fullName>
    </submittedName>
</protein>